<dbReference type="InterPro" id="IPR015947">
    <property type="entry name" value="PUA-like_sf"/>
</dbReference>
<sequence length="219" mass="25495">MTTRLALFPLKSTVFPGERLPLHIFEERYKELIEDCESTGKSFGIPSYIGNKLEFGTEMKLLKVVRRYGSGASDVICEGMRAFRIKQFEEQEHGKLYAGGEVQFLEDKDDSTETVKKQLLELIYELYLHLEIPKPKLDLPSFRSFTLAHKIGLSLEQEYDLLKMTSEKARQEYLINHLLITIPVVQEMNRTKQVIELNGHFRNFDPLDFTEFRLTGKKK</sequence>
<comment type="caution">
    <text evidence="2">The sequence shown here is derived from an EMBL/GenBank/DDBJ whole genome shotgun (WGS) entry which is preliminary data.</text>
</comment>
<keyword evidence="2" id="KW-0378">Hydrolase</keyword>
<dbReference type="PANTHER" id="PTHR46732">
    <property type="entry name" value="ATP-DEPENDENT PROTEASE LA (LON) DOMAIN PROTEIN"/>
    <property type="match status" value="1"/>
</dbReference>
<protein>
    <submittedName>
        <fullName evidence="2">ATP-dependent protease</fullName>
    </submittedName>
</protein>
<name>A0ABX1CTP7_9FLAO</name>
<dbReference type="Pfam" id="PF02190">
    <property type="entry name" value="LON_substr_bdg"/>
    <property type="match status" value="1"/>
</dbReference>
<dbReference type="Proteomes" id="UP000703674">
    <property type="component" value="Unassembled WGS sequence"/>
</dbReference>
<reference evidence="2 3" key="1">
    <citation type="submission" date="2020-03" db="EMBL/GenBank/DDBJ databases">
        <title>Salinimicrobium sp. nov, isolated from SCS.</title>
        <authorList>
            <person name="Cao W.R."/>
        </authorList>
    </citation>
    <scope>NUCLEOTIDE SEQUENCE [LARGE SCALE GENOMIC DNA]</scope>
    <source>
        <strain evidence="3">J15B91</strain>
    </source>
</reference>
<keyword evidence="3" id="KW-1185">Reference proteome</keyword>
<evidence type="ECO:0000313" key="3">
    <source>
        <dbReference type="Proteomes" id="UP000703674"/>
    </source>
</evidence>
<dbReference type="PANTHER" id="PTHR46732:SF8">
    <property type="entry name" value="ATP-DEPENDENT PROTEASE LA (LON) DOMAIN PROTEIN"/>
    <property type="match status" value="1"/>
</dbReference>
<dbReference type="RefSeq" id="WP_168136817.1">
    <property type="nucleotide sequence ID" value="NZ_JAAVJR010000001.1"/>
</dbReference>
<evidence type="ECO:0000259" key="1">
    <source>
        <dbReference type="SMART" id="SM00464"/>
    </source>
</evidence>
<proteinExistence type="predicted"/>
<feature type="domain" description="Lon N-terminal" evidence="1">
    <location>
        <begin position="4"/>
        <end position="180"/>
    </location>
</feature>
<dbReference type="EMBL" id="JAAVJR010000001">
    <property type="protein sequence ID" value="NJW51666.1"/>
    <property type="molecule type" value="Genomic_DNA"/>
</dbReference>
<accession>A0ABX1CTP7</accession>
<evidence type="ECO:0000313" key="2">
    <source>
        <dbReference type="EMBL" id="NJW51666.1"/>
    </source>
</evidence>
<gene>
    <name evidence="2" type="ORF">HC175_01890</name>
</gene>
<dbReference type="GO" id="GO:0008233">
    <property type="term" value="F:peptidase activity"/>
    <property type="evidence" value="ECO:0007669"/>
    <property type="project" value="UniProtKB-KW"/>
</dbReference>
<dbReference type="SUPFAM" id="SSF88697">
    <property type="entry name" value="PUA domain-like"/>
    <property type="match status" value="1"/>
</dbReference>
<dbReference type="Gene3D" id="2.30.130.40">
    <property type="entry name" value="LON domain-like"/>
    <property type="match status" value="1"/>
</dbReference>
<organism evidence="2 3">
    <name type="scientific">Salinimicrobium oceani</name>
    <dbReference type="NCBI Taxonomy" id="2722702"/>
    <lineage>
        <taxon>Bacteria</taxon>
        <taxon>Pseudomonadati</taxon>
        <taxon>Bacteroidota</taxon>
        <taxon>Flavobacteriia</taxon>
        <taxon>Flavobacteriales</taxon>
        <taxon>Flavobacteriaceae</taxon>
        <taxon>Salinimicrobium</taxon>
    </lineage>
</organism>
<dbReference type="InterPro" id="IPR003111">
    <property type="entry name" value="Lon_prtase_N"/>
</dbReference>
<keyword evidence="2" id="KW-0645">Protease</keyword>
<dbReference type="SMART" id="SM00464">
    <property type="entry name" value="LON"/>
    <property type="match status" value="1"/>
</dbReference>
<dbReference type="InterPro" id="IPR046336">
    <property type="entry name" value="Lon_prtase_N_sf"/>
</dbReference>
<dbReference type="GO" id="GO:0006508">
    <property type="term" value="P:proteolysis"/>
    <property type="evidence" value="ECO:0007669"/>
    <property type="project" value="UniProtKB-KW"/>
</dbReference>